<dbReference type="EMBL" id="JMPR01000035">
    <property type="protein sequence ID" value="KFD18885.1"/>
    <property type="molecule type" value="Genomic_DNA"/>
</dbReference>
<evidence type="ECO:0000313" key="3">
    <source>
        <dbReference type="Proteomes" id="UP000028602"/>
    </source>
</evidence>
<protein>
    <submittedName>
        <fullName evidence="2">Uncharacterized protein</fullName>
    </submittedName>
</protein>
<gene>
    <name evidence="2" type="ORF">GTPT_2186</name>
</gene>
<evidence type="ECO:0000256" key="1">
    <source>
        <dbReference type="SAM" id="Phobius"/>
    </source>
</evidence>
<keyword evidence="1" id="KW-1133">Transmembrane helix</keyword>
<proteinExistence type="predicted"/>
<dbReference type="RefSeq" id="WP_025903116.1">
    <property type="nucleotide sequence ID" value="NZ_ATMJ01000024.1"/>
</dbReference>
<comment type="caution">
    <text evidence="2">The sequence shown here is derived from an EMBL/GenBank/DDBJ whole genome shotgun (WGS) entry which is preliminary data.</text>
</comment>
<dbReference type="AlphaFoldDB" id="A0A085JEI9"/>
<dbReference type="OrthoDB" id="6548832at2"/>
<accession>A0A085JEI9</accession>
<sequence>MDGYVALKICAASASAASFWLDFRPKKRKQHADPVIALADENERHQWRYARRGLLAVSVLAGVCLFWIVISGLIS</sequence>
<keyword evidence="1" id="KW-0472">Membrane</keyword>
<keyword evidence="3" id="KW-1185">Reference proteome</keyword>
<keyword evidence="1" id="KW-0812">Transmembrane</keyword>
<organism evidence="2 3">
    <name type="scientific">Tatumella ptyseos ATCC 33301</name>
    <dbReference type="NCBI Taxonomy" id="1005995"/>
    <lineage>
        <taxon>Bacteria</taxon>
        <taxon>Pseudomonadati</taxon>
        <taxon>Pseudomonadota</taxon>
        <taxon>Gammaproteobacteria</taxon>
        <taxon>Enterobacterales</taxon>
        <taxon>Erwiniaceae</taxon>
        <taxon>Tatumella</taxon>
    </lineage>
</organism>
<evidence type="ECO:0000313" key="2">
    <source>
        <dbReference type="EMBL" id="KFD18885.1"/>
    </source>
</evidence>
<feature type="transmembrane region" description="Helical" evidence="1">
    <location>
        <begin position="54"/>
        <end position="74"/>
    </location>
</feature>
<name>A0A085JEI9_9GAMM</name>
<reference evidence="2 3" key="1">
    <citation type="submission" date="2014-05" db="EMBL/GenBank/DDBJ databases">
        <title>ATOL: Assembling a taxonomically balanced genome-scale reconstruction of the evolutionary history of the Enterobacteriaceae.</title>
        <authorList>
            <person name="Plunkett G.III."/>
            <person name="Neeno-Eckwall E.C."/>
            <person name="Glasner J.D."/>
            <person name="Perna N.T."/>
        </authorList>
    </citation>
    <scope>NUCLEOTIDE SEQUENCE [LARGE SCALE GENOMIC DNA]</scope>
    <source>
        <strain evidence="2 3">ATCC 33301</strain>
    </source>
</reference>
<dbReference type="Proteomes" id="UP000028602">
    <property type="component" value="Unassembled WGS sequence"/>
</dbReference>